<organism evidence="1 2">
    <name type="scientific">Dallia pectoralis</name>
    <name type="common">Alaska blackfish</name>
    <dbReference type="NCBI Taxonomy" id="75939"/>
    <lineage>
        <taxon>Eukaryota</taxon>
        <taxon>Metazoa</taxon>
        <taxon>Chordata</taxon>
        <taxon>Craniata</taxon>
        <taxon>Vertebrata</taxon>
        <taxon>Euteleostomi</taxon>
        <taxon>Actinopterygii</taxon>
        <taxon>Neopterygii</taxon>
        <taxon>Teleostei</taxon>
        <taxon>Protacanthopterygii</taxon>
        <taxon>Esociformes</taxon>
        <taxon>Umbridae</taxon>
        <taxon>Dallia</taxon>
    </lineage>
</organism>
<name>A0ACC2GZK7_DALPE</name>
<accession>A0ACC2GZK7</accession>
<feature type="non-terminal residue" evidence="1">
    <location>
        <position position="79"/>
    </location>
</feature>
<evidence type="ECO:0000313" key="2">
    <source>
        <dbReference type="Proteomes" id="UP001157502"/>
    </source>
</evidence>
<dbReference type="EMBL" id="CM055734">
    <property type="protein sequence ID" value="KAJ8009209.1"/>
    <property type="molecule type" value="Genomic_DNA"/>
</dbReference>
<comment type="caution">
    <text evidence="1">The sequence shown here is derived from an EMBL/GenBank/DDBJ whole genome shotgun (WGS) entry which is preliminary data.</text>
</comment>
<reference evidence="1" key="1">
    <citation type="submission" date="2021-05" db="EMBL/GenBank/DDBJ databases">
        <authorList>
            <person name="Pan Q."/>
            <person name="Jouanno E."/>
            <person name="Zahm M."/>
            <person name="Klopp C."/>
            <person name="Cabau C."/>
            <person name="Louis A."/>
            <person name="Berthelot C."/>
            <person name="Parey E."/>
            <person name="Roest Crollius H."/>
            <person name="Montfort J."/>
            <person name="Robinson-Rechavi M."/>
            <person name="Bouchez O."/>
            <person name="Lampietro C."/>
            <person name="Lopez Roques C."/>
            <person name="Donnadieu C."/>
            <person name="Postlethwait J."/>
            <person name="Bobe J."/>
            <person name="Dillon D."/>
            <person name="Chandos A."/>
            <person name="von Hippel F."/>
            <person name="Guiguen Y."/>
        </authorList>
    </citation>
    <scope>NUCLEOTIDE SEQUENCE</scope>
    <source>
        <strain evidence="1">YG-Jan2019</strain>
    </source>
</reference>
<proteinExistence type="predicted"/>
<dbReference type="Proteomes" id="UP001157502">
    <property type="component" value="Chromosome 7"/>
</dbReference>
<evidence type="ECO:0000313" key="1">
    <source>
        <dbReference type="EMBL" id="KAJ8009209.1"/>
    </source>
</evidence>
<keyword evidence="2" id="KW-1185">Reference proteome</keyword>
<protein>
    <submittedName>
        <fullName evidence="1">Uncharacterized protein</fullName>
    </submittedName>
</protein>
<sequence length="79" mass="8189">MSRFIGEAFAQTNMYGPAPGSAPAPHPSLQSGHSVASFVQPSSVGTAGSDSFYWLSPAHASYPVAGTCPPRRTCHASRP</sequence>
<gene>
    <name evidence="1" type="ORF">DPEC_G00086520</name>
</gene>